<keyword evidence="3" id="KW-0677">Repeat</keyword>
<organism evidence="8 9">
    <name type="scientific">Aureococcus anophagefferens</name>
    <name type="common">Harmful bloom alga</name>
    <dbReference type="NCBI Taxonomy" id="44056"/>
    <lineage>
        <taxon>Eukaryota</taxon>
        <taxon>Sar</taxon>
        <taxon>Stramenopiles</taxon>
        <taxon>Ochrophyta</taxon>
        <taxon>Pelagophyceae</taxon>
        <taxon>Pelagomonadales</taxon>
        <taxon>Pelagomonadaceae</taxon>
        <taxon>Aureococcus</taxon>
    </lineage>
</organism>
<evidence type="ECO:0000256" key="2">
    <source>
        <dbReference type="ARBA" id="ARBA00022490"/>
    </source>
</evidence>
<feature type="region of interest" description="Disordered" evidence="7">
    <location>
        <begin position="96"/>
        <end position="153"/>
    </location>
</feature>
<dbReference type="Pfam" id="PF13432">
    <property type="entry name" value="TPR_16"/>
    <property type="match status" value="2"/>
</dbReference>
<keyword evidence="9" id="KW-1185">Reference proteome</keyword>
<evidence type="ECO:0000256" key="1">
    <source>
        <dbReference type="ARBA" id="ARBA00004496"/>
    </source>
</evidence>
<feature type="compositionally biased region" description="Basic and acidic residues" evidence="7">
    <location>
        <begin position="461"/>
        <end position="473"/>
    </location>
</feature>
<keyword evidence="6" id="KW-0175">Coiled coil</keyword>
<protein>
    <submittedName>
        <fullName evidence="8">Protein O-mannosyl-transferase</fullName>
    </submittedName>
</protein>
<keyword evidence="4 5" id="KW-0802">TPR repeat</keyword>
<evidence type="ECO:0000313" key="8">
    <source>
        <dbReference type="EMBL" id="KAK7232631.1"/>
    </source>
</evidence>
<dbReference type="PROSITE" id="PS50005">
    <property type="entry name" value="TPR"/>
    <property type="match status" value="1"/>
</dbReference>
<dbReference type="InterPro" id="IPR011990">
    <property type="entry name" value="TPR-like_helical_dom_sf"/>
</dbReference>
<dbReference type="EMBL" id="JBBJCI010000367">
    <property type="protein sequence ID" value="KAK7232631.1"/>
    <property type="molecule type" value="Genomic_DNA"/>
</dbReference>
<comment type="caution">
    <text evidence="8">The sequence shown here is derived from an EMBL/GenBank/DDBJ whole genome shotgun (WGS) entry which is preliminary data.</text>
</comment>
<feature type="compositionally biased region" description="Polar residues" evidence="7">
    <location>
        <begin position="445"/>
        <end position="458"/>
    </location>
</feature>
<dbReference type="Pfam" id="PF13181">
    <property type="entry name" value="TPR_8"/>
    <property type="match status" value="1"/>
</dbReference>
<sequence>MAELGDFICQGRVSAKEVSVEMMDYTYVDKCEDLPELRSILKELKTGTYGRYPHLEGHVEKKILNLLPPKERAKYEALTREPTALDARLAREEVESFSKAQMEDDERLRTEVYVSSKPRASRLPPPRNAKPGGRTEPAPRAPQSYLDESEKKDKKDRISGYDFRSWDTFDVDAECSKVDEADKTKEAARKRAAEDRKRAEEAKARRSLADLKGAADALGVDDLAPAERAFLAAREKHKGNEAYKAGESRDAYDAYTRSLAYDGANAVVFANRAMASIRLGLLERAEDDCTCALKIDPDYAKARQRRGMTRHKRGKYAAAIEDLERACAEDPTNEPLRKLLKQSCDKYEDVEGQKAQLKRDAAPAPFVAAAPVKVAIEDDDESEEDVPIKAAPVKVAIEDDDESEEDVPIKAAPVKVAIDDDDDDDEPPALSSTPKVAVDDDDDAQGSSQASPTTSQGSWEDLGKKKEEEKPADADKLKAEGNALMGAGDFAGAVAKYGAALDADAGHYASRANRSLARLKLGDHAGAAADCDACLSHADAADAAKRVKALFRRAEAREGLGLAEAAGSAKRVELLTGAGLDLETVCKLEPKNDVARNRLRTVSAAMADATDAAAAAATRAAELGAFKESDAKKAAGSEKMKAGDLAGAVACYTAALELWDGNVAARNNRALARLKLEDFDGAVADASAVLVKEPANLKALYRRGVARRATGDLAGSLDDLDALLVLAPGDRAAAAEKKATRAKLDAKNNAETVVTLLAAKLDDKDLAKDLAKGYGLGK</sequence>
<evidence type="ECO:0000256" key="4">
    <source>
        <dbReference type="ARBA" id="ARBA00022803"/>
    </source>
</evidence>
<feature type="coiled-coil region" evidence="6">
    <location>
        <begin position="178"/>
        <end position="205"/>
    </location>
</feature>
<comment type="subcellular location">
    <subcellularLocation>
        <location evidence="1">Cytoplasm</location>
    </subcellularLocation>
</comment>
<feature type="region of interest" description="Disordered" evidence="7">
    <location>
        <begin position="377"/>
        <end position="473"/>
    </location>
</feature>
<evidence type="ECO:0000256" key="7">
    <source>
        <dbReference type="SAM" id="MobiDB-lite"/>
    </source>
</evidence>
<evidence type="ECO:0000313" key="9">
    <source>
        <dbReference type="Proteomes" id="UP001363151"/>
    </source>
</evidence>
<evidence type="ECO:0000256" key="5">
    <source>
        <dbReference type="PROSITE-ProRule" id="PRU00339"/>
    </source>
</evidence>
<proteinExistence type="predicted"/>
<dbReference type="InterPro" id="IPR051982">
    <property type="entry name" value="CiliaryAsmbly_MitoImport"/>
</dbReference>
<dbReference type="InterPro" id="IPR019734">
    <property type="entry name" value="TPR_rpt"/>
</dbReference>
<dbReference type="SUPFAM" id="SSF48452">
    <property type="entry name" value="TPR-like"/>
    <property type="match status" value="3"/>
</dbReference>
<gene>
    <name evidence="8" type="ORF">SO694_00035253</name>
</gene>
<dbReference type="Proteomes" id="UP001363151">
    <property type="component" value="Unassembled WGS sequence"/>
</dbReference>
<keyword evidence="2" id="KW-0963">Cytoplasm</keyword>
<feature type="repeat" description="TPR" evidence="5">
    <location>
        <begin position="300"/>
        <end position="333"/>
    </location>
</feature>
<dbReference type="PANTHER" id="PTHR45984">
    <property type="entry name" value="RNA (RNA) POLYMERASE II ASSOCIATED PROTEIN HOMOLOG"/>
    <property type="match status" value="1"/>
</dbReference>
<name>A0ABR1FKN9_AURAN</name>
<reference evidence="8 9" key="1">
    <citation type="submission" date="2024-03" db="EMBL/GenBank/DDBJ databases">
        <title>Aureococcus anophagefferens CCMP1851 and Kratosvirus quantuckense: Draft genome of a second virus-susceptible host strain in the model system.</title>
        <authorList>
            <person name="Chase E."/>
            <person name="Truchon A.R."/>
            <person name="Schepens W."/>
            <person name="Wilhelm S.W."/>
        </authorList>
    </citation>
    <scope>NUCLEOTIDE SEQUENCE [LARGE SCALE GENOMIC DNA]</scope>
    <source>
        <strain evidence="8 9">CCMP1851</strain>
    </source>
</reference>
<dbReference type="PANTHER" id="PTHR45984:SF1">
    <property type="entry name" value="SPAG1 AXONEMAL DYNEIN ASSEMBLY FACTOR"/>
    <property type="match status" value="1"/>
</dbReference>
<evidence type="ECO:0000256" key="3">
    <source>
        <dbReference type="ARBA" id="ARBA00022737"/>
    </source>
</evidence>
<evidence type="ECO:0000256" key="6">
    <source>
        <dbReference type="SAM" id="Coils"/>
    </source>
</evidence>
<accession>A0ABR1FKN9</accession>
<dbReference type="SMART" id="SM00028">
    <property type="entry name" value="TPR"/>
    <property type="match status" value="8"/>
</dbReference>
<dbReference type="Gene3D" id="1.25.40.10">
    <property type="entry name" value="Tetratricopeptide repeat domain"/>
    <property type="match status" value="3"/>
</dbReference>